<dbReference type="Gramene" id="Manes.08G042000.1.v8.1">
    <property type="protein sequence ID" value="Manes.08G042000.1.v8.1.CDS.1"/>
    <property type="gene ID" value="Manes.08G042000.v8.1"/>
</dbReference>
<feature type="signal peptide" evidence="4">
    <location>
        <begin position="1"/>
        <end position="18"/>
    </location>
</feature>
<reference evidence="6" key="1">
    <citation type="journal article" date="2016" name="Nat. Biotechnol.">
        <title>Sequencing wild and cultivated cassava and related species reveals extensive interspecific hybridization and genetic diversity.</title>
        <authorList>
            <person name="Bredeson J.V."/>
            <person name="Lyons J.B."/>
            <person name="Prochnik S.E."/>
            <person name="Wu G.A."/>
            <person name="Ha C.M."/>
            <person name="Edsinger-Gonzales E."/>
            <person name="Grimwood J."/>
            <person name="Schmutz J."/>
            <person name="Rabbi I.Y."/>
            <person name="Egesi C."/>
            <person name="Nauluvula P."/>
            <person name="Lebot V."/>
            <person name="Ndunguru J."/>
            <person name="Mkamilo G."/>
            <person name="Bart R.S."/>
            <person name="Setter T.L."/>
            <person name="Gleadow R.M."/>
            <person name="Kulakow P."/>
            <person name="Ferguson M.E."/>
            <person name="Rounsley S."/>
            <person name="Rokhsar D.S."/>
        </authorList>
    </citation>
    <scope>NUCLEOTIDE SEQUENCE [LARGE SCALE GENOMIC DNA]</scope>
    <source>
        <strain evidence="6">cv. AM560-2</strain>
    </source>
</reference>
<comment type="similarity">
    <text evidence="1 4">Belongs to the plant dirigent protein family.</text>
</comment>
<dbReference type="Proteomes" id="UP000091857">
    <property type="component" value="Chromosome 8"/>
</dbReference>
<comment type="function">
    <text evidence="4">Dirigent proteins impart stereoselectivity on the phenoxy radical-coupling reaction, yielding optically active lignans from two molecules of coniferyl alcohol in the biosynthesis of lignans, flavonolignans, and alkaloids and thus plays a central role in plant secondary metabolism.</text>
</comment>
<gene>
    <name evidence="5" type="ORF">MANES_08G042000v8</name>
</gene>
<evidence type="ECO:0000256" key="4">
    <source>
        <dbReference type="RuleBase" id="RU363099"/>
    </source>
</evidence>
<dbReference type="PANTHER" id="PTHR21495">
    <property type="entry name" value="NUCLEOPORIN-RELATED"/>
    <property type="match status" value="1"/>
</dbReference>
<accession>A0A2C9VDB0</accession>
<proteinExistence type="inferred from homology"/>
<comment type="subcellular location">
    <subcellularLocation>
        <location evidence="4">Secreted</location>
        <location evidence="4">Extracellular space</location>
        <location evidence="4">Apoplast</location>
    </subcellularLocation>
</comment>
<name>A0A2C9VDB0_MANES</name>
<dbReference type="Gene3D" id="2.40.480.10">
    <property type="entry name" value="Allene oxide cyclase-like"/>
    <property type="match status" value="1"/>
</dbReference>
<dbReference type="STRING" id="3983.A0A2C9VDB0"/>
<keyword evidence="4" id="KW-0052">Apoplast</keyword>
<dbReference type="Pfam" id="PF03018">
    <property type="entry name" value="Dirigent"/>
    <property type="match status" value="1"/>
</dbReference>
<keyword evidence="4" id="KW-0732">Signal</keyword>
<dbReference type="EMBL" id="CM004394">
    <property type="protein sequence ID" value="OAY43095.1"/>
    <property type="molecule type" value="Genomic_DNA"/>
</dbReference>
<keyword evidence="6" id="KW-1185">Reference proteome</keyword>
<organism evidence="5 6">
    <name type="scientific">Manihot esculenta</name>
    <name type="common">Cassava</name>
    <name type="synonym">Jatropha manihot</name>
    <dbReference type="NCBI Taxonomy" id="3983"/>
    <lineage>
        <taxon>Eukaryota</taxon>
        <taxon>Viridiplantae</taxon>
        <taxon>Streptophyta</taxon>
        <taxon>Embryophyta</taxon>
        <taxon>Tracheophyta</taxon>
        <taxon>Spermatophyta</taxon>
        <taxon>Magnoliopsida</taxon>
        <taxon>eudicotyledons</taxon>
        <taxon>Gunneridae</taxon>
        <taxon>Pentapetalae</taxon>
        <taxon>rosids</taxon>
        <taxon>fabids</taxon>
        <taxon>Malpighiales</taxon>
        <taxon>Euphorbiaceae</taxon>
        <taxon>Crotonoideae</taxon>
        <taxon>Manihoteae</taxon>
        <taxon>Manihot</taxon>
    </lineage>
</organism>
<dbReference type="InterPro" id="IPR044859">
    <property type="entry name" value="Allene_oxi_cyc_Dirigent"/>
</dbReference>
<protein>
    <recommendedName>
        <fullName evidence="4">Dirigent protein</fullName>
    </recommendedName>
</protein>
<sequence length="189" mass="20591">MRSLTFTIFILSATLAAAASNSDEGPAFSRKLSPRSLGLKKEKLSHLHFFFHDIVKGHQPTAMGITKAAIANSSTGFGMMMIADEPLTLKPHRSSKLVGRAQGIYASASQSELDLLMVLNFAFMEGNYNGSSLSVLGRNPIFSGEREMPIVGGTGVFKFGRGYVKAKTYAYDNKTSNAVVEYDVYVLHR</sequence>
<dbReference type="GO" id="GO:0009699">
    <property type="term" value="P:phenylpropanoid biosynthetic process"/>
    <property type="evidence" value="ECO:0007669"/>
    <property type="project" value="UniProtKB-ARBA"/>
</dbReference>
<dbReference type="OrthoDB" id="1864232at2759"/>
<evidence type="ECO:0000256" key="1">
    <source>
        <dbReference type="ARBA" id="ARBA00010746"/>
    </source>
</evidence>
<feature type="chain" id="PRO_5011818134" description="Dirigent protein" evidence="4">
    <location>
        <begin position="19"/>
        <end position="189"/>
    </location>
</feature>
<keyword evidence="3 4" id="KW-0964">Secreted</keyword>
<dbReference type="OMA" id="VEYNCYI"/>
<evidence type="ECO:0000256" key="3">
    <source>
        <dbReference type="ARBA" id="ARBA00022525"/>
    </source>
</evidence>
<dbReference type="AlphaFoldDB" id="A0A2C9VDB0"/>
<comment type="caution">
    <text evidence="5">The sequence shown here is derived from an EMBL/GenBank/DDBJ whole genome shotgun (WGS) entry which is preliminary data.</text>
</comment>
<evidence type="ECO:0000313" key="6">
    <source>
        <dbReference type="Proteomes" id="UP000091857"/>
    </source>
</evidence>
<evidence type="ECO:0000313" key="5">
    <source>
        <dbReference type="EMBL" id="OAY43095.1"/>
    </source>
</evidence>
<evidence type="ECO:0000256" key="2">
    <source>
        <dbReference type="ARBA" id="ARBA00011738"/>
    </source>
</evidence>
<dbReference type="InterPro" id="IPR004265">
    <property type="entry name" value="Dirigent"/>
</dbReference>
<dbReference type="GO" id="GO:0048046">
    <property type="term" value="C:apoplast"/>
    <property type="evidence" value="ECO:0007669"/>
    <property type="project" value="UniProtKB-SubCell"/>
</dbReference>
<comment type="subunit">
    <text evidence="2 4">Homodimer.</text>
</comment>